<gene>
    <name evidence="2" type="ORF">GCM10007876_17990</name>
</gene>
<name>A0AA37S8Y5_9GAMM</name>
<comment type="caution">
    <text evidence="2">The sequence shown here is derived from an EMBL/GenBank/DDBJ whole genome shotgun (WGS) entry which is preliminary data.</text>
</comment>
<dbReference type="EMBL" id="BSNM01000011">
    <property type="protein sequence ID" value="GLQ31320.1"/>
    <property type="molecule type" value="Genomic_DNA"/>
</dbReference>
<reference evidence="2" key="2">
    <citation type="submission" date="2023-01" db="EMBL/GenBank/DDBJ databases">
        <title>Draft genome sequence of Litoribrevibacter albus strain NBRC 110071.</title>
        <authorList>
            <person name="Sun Q."/>
            <person name="Mori K."/>
        </authorList>
    </citation>
    <scope>NUCLEOTIDE SEQUENCE</scope>
    <source>
        <strain evidence="2">NBRC 110071</strain>
    </source>
</reference>
<dbReference type="AlphaFoldDB" id="A0AA37S8Y5"/>
<evidence type="ECO:0008006" key="4">
    <source>
        <dbReference type="Google" id="ProtNLM"/>
    </source>
</evidence>
<protein>
    <recommendedName>
        <fullName evidence="4">DUF349 domain-containing protein</fullName>
    </recommendedName>
</protein>
<evidence type="ECO:0000256" key="1">
    <source>
        <dbReference type="SAM" id="Coils"/>
    </source>
</evidence>
<evidence type="ECO:0000313" key="3">
    <source>
        <dbReference type="Proteomes" id="UP001161389"/>
    </source>
</evidence>
<reference evidence="2" key="1">
    <citation type="journal article" date="2014" name="Int. J. Syst. Evol. Microbiol.">
        <title>Complete genome sequence of Corynebacterium casei LMG S-19264T (=DSM 44701T), isolated from a smear-ripened cheese.</title>
        <authorList>
            <consortium name="US DOE Joint Genome Institute (JGI-PGF)"/>
            <person name="Walter F."/>
            <person name="Albersmeier A."/>
            <person name="Kalinowski J."/>
            <person name="Ruckert C."/>
        </authorList>
    </citation>
    <scope>NUCLEOTIDE SEQUENCE</scope>
    <source>
        <strain evidence="2">NBRC 110071</strain>
    </source>
</reference>
<dbReference type="InterPro" id="IPR007139">
    <property type="entry name" value="DUF349"/>
</dbReference>
<feature type="coiled-coil region" evidence="1">
    <location>
        <begin position="715"/>
        <end position="770"/>
    </location>
</feature>
<dbReference type="Proteomes" id="UP001161389">
    <property type="component" value="Unassembled WGS sequence"/>
</dbReference>
<keyword evidence="1" id="KW-0175">Coiled coil</keyword>
<proteinExistence type="predicted"/>
<accession>A0AA37S8Y5</accession>
<sequence length="919" mass="106135">MANFFKQIFKPKWQHKSEDVRATAVSQLSDQNPEQKDILIQVLTNDTSDKVKQTAILQISQLDHLIELSHSNNKSIQSLAQGRLSDTLSIENKQNWPKDPQQIRDLVISLPNLPTISELVSQITDQKQLAKIAEQARVAAVRQQATVEISDEAILEELEKAVKGKDKGCQKIIRDKLSSLNEARERQAMAEAEIIQTIQAAEQQAKLPYQPLCEAKLDTLQTRWNKIKADANSEYQAQFETALNQCKQIIAEHYHAESEKQAQVEAHKDAKEEQEATITLLESEQDGIIEQGDFNSPALNALLKTQANRWQDSCETTKPSKSLENRYARVCKSLEHFIQAKDTLEEKKEELQALLNSETPDLDALKSFLASLNWPSELKEPELLTQAHNALGDAQKEQRRVRSNLKQDCKQADELLSKAEEMLTEGTLKGIYHNLRQAQELMQSWPNERKINKRLRQLQYKFKEMKDWQDYAVLPKLEELCDRMESLVDADMPLETLSSQLKQARNDWRELGYGDNNYGQALWHRFKDASDKVNERCKPYFEAVGALREQNLELRKSIITQLTEFVEKVDWEKADWKVIDKLYKQSIEEWKQATPVDRAEVKKIQDSFDQPLHLLKDRIKAERDKNTQTKQDLLEQSKELLSLDNLKQATDKAKTLQKQWQEVGICHRRQEQHLWKEFREVCDELFGKRSDQWKEQQDQRETNLHQAAEIIDQIKQLAQSDVEEAKELAAKLRELQGNYGNLGSLPRDHYEALEERYREASDLVKERMSELKRAHKAKQGEALVEKLRIYQSISTKSLPEDEATQQWQALNIDDDKLGKVLESAWSALLSGKSSLQPTTEDKLRELCIRSEIIADKPSPDADQSLRMSLQVERLSRGMTSGENQKETTTSLLSEWLSLEVPSHNFDEYLNRLLVALEYK</sequence>
<evidence type="ECO:0000313" key="2">
    <source>
        <dbReference type="EMBL" id="GLQ31320.1"/>
    </source>
</evidence>
<dbReference type="RefSeq" id="WP_284380888.1">
    <property type="nucleotide sequence ID" value="NZ_BSNM01000011.1"/>
</dbReference>
<dbReference type="Pfam" id="PF03993">
    <property type="entry name" value="DUF349"/>
    <property type="match status" value="3"/>
</dbReference>
<keyword evidence="3" id="KW-1185">Reference proteome</keyword>
<organism evidence="2 3">
    <name type="scientific">Litoribrevibacter albus</name>
    <dbReference type="NCBI Taxonomy" id="1473156"/>
    <lineage>
        <taxon>Bacteria</taxon>
        <taxon>Pseudomonadati</taxon>
        <taxon>Pseudomonadota</taxon>
        <taxon>Gammaproteobacteria</taxon>
        <taxon>Oceanospirillales</taxon>
        <taxon>Oceanospirillaceae</taxon>
        <taxon>Litoribrevibacter</taxon>
    </lineage>
</organism>